<evidence type="ECO:0000313" key="1">
    <source>
        <dbReference type="EnsemblMetazoa" id="PPA35169.1"/>
    </source>
</evidence>
<keyword evidence="2" id="KW-1185">Reference proteome</keyword>
<sequence length="177" mass="19600">MLPSAISTTCCRIYSLEIECTICFDSSSDNYYMLHVDGIRIIMLKASILSRKVGYDYEVALALHSVKTRDGPLIAPFTPSASPLYSLTGSLSLIHFGELLCFLARATTAQNVKGLGNENGRDRILCEKRLGQKTEKALHALYCSKTLLRVTIDQDRNNRTTKPDISHVMALLDASLN</sequence>
<protein>
    <submittedName>
        <fullName evidence="1">Uncharacterized protein</fullName>
    </submittedName>
</protein>
<dbReference type="Proteomes" id="UP000005239">
    <property type="component" value="Unassembled WGS sequence"/>
</dbReference>
<reference evidence="1" key="2">
    <citation type="submission" date="2022-06" db="UniProtKB">
        <authorList>
            <consortium name="EnsemblMetazoa"/>
        </authorList>
    </citation>
    <scope>IDENTIFICATION</scope>
    <source>
        <strain evidence="1">PS312</strain>
    </source>
</reference>
<dbReference type="AlphaFoldDB" id="A0A2A6B670"/>
<name>A0A2A6B670_PRIPA</name>
<proteinExistence type="predicted"/>
<gene>
    <name evidence="1" type="primary">WBGene00273538</name>
</gene>
<accession>A0A8R1UP74</accession>
<dbReference type="EnsemblMetazoa" id="PPA35169.1">
    <property type="protein sequence ID" value="PPA35169.1"/>
    <property type="gene ID" value="WBGene00273538"/>
</dbReference>
<accession>A0A2A6B670</accession>
<evidence type="ECO:0000313" key="2">
    <source>
        <dbReference type="Proteomes" id="UP000005239"/>
    </source>
</evidence>
<reference evidence="2" key="1">
    <citation type="journal article" date="2008" name="Nat. Genet.">
        <title>The Pristionchus pacificus genome provides a unique perspective on nematode lifestyle and parasitism.</title>
        <authorList>
            <person name="Dieterich C."/>
            <person name="Clifton S.W."/>
            <person name="Schuster L.N."/>
            <person name="Chinwalla A."/>
            <person name="Delehaunty K."/>
            <person name="Dinkelacker I."/>
            <person name="Fulton L."/>
            <person name="Fulton R."/>
            <person name="Godfrey J."/>
            <person name="Minx P."/>
            <person name="Mitreva M."/>
            <person name="Roeseler W."/>
            <person name="Tian H."/>
            <person name="Witte H."/>
            <person name="Yang S.P."/>
            <person name="Wilson R.K."/>
            <person name="Sommer R.J."/>
        </authorList>
    </citation>
    <scope>NUCLEOTIDE SEQUENCE [LARGE SCALE GENOMIC DNA]</scope>
    <source>
        <strain evidence="2">PS312</strain>
    </source>
</reference>
<organism evidence="1 2">
    <name type="scientific">Pristionchus pacificus</name>
    <name type="common">Parasitic nematode worm</name>
    <dbReference type="NCBI Taxonomy" id="54126"/>
    <lineage>
        <taxon>Eukaryota</taxon>
        <taxon>Metazoa</taxon>
        <taxon>Ecdysozoa</taxon>
        <taxon>Nematoda</taxon>
        <taxon>Chromadorea</taxon>
        <taxon>Rhabditida</taxon>
        <taxon>Rhabditina</taxon>
        <taxon>Diplogasteromorpha</taxon>
        <taxon>Diplogasteroidea</taxon>
        <taxon>Neodiplogasteridae</taxon>
        <taxon>Pristionchus</taxon>
    </lineage>
</organism>